<evidence type="ECO:0000313" key="1">
    <source>
        <dbReference type="EMBL" id="KKL69503.1"/>
    </source>
</evidence>
<name>A0A0F9E660_9ZZZZ</name>
<organism evidence="1">
    <name type="scientific">marine sediment metagenome</name>
    <dbReference type="NCBI Taxonomy" id="412755"/>
    <lineage>
        <taxon>unclassified sequences</taxon>
        <taxon>metagenomes</taxon>
        <taxon>ecological metagenomes</taxon>
    </lineage>
</organism>
<comment type="caution">
    <text evidence="1">The sequence shown here is derived from an EMBL/GenBank/DDBJ whole genome shotgun (WGS) entry which is preliminary data.</text>
</comment>
<dbReference type="EMBL" id="LAZR01026191">
    <property type="protein sequence ID" value="KKL69503.1"/>
    <property type="molecule type" value="Genomic_DNA"/>
</dbReference>
<gene>
    <name evidence="1" type="ORF">LCGC14_2114340</name>
</gene>
<sequence>MKMKYLSRREVWEKKREKHKGGRKIRGLPLKRKCKRPKRTMFSMREVGSGYASMNWDNILLGRR</sequence>
<accession>A0A0F9E660</accession>
<reference evidence="1" key="1">
    <citation type="journal article" date="2015" name="Nature">
        <title>Complex archaea that bridge the gap between prokaryotes and eukaryotes.</title>
        <authorList>
            <person name="Spang A."/>
            <person name="Saw J.H."/>
            <person name="Jorgensen S.L."/>
            <person name="Zaremba-Niedzwiedzka K."/>
            <person name="Martijn J."/>
            <person name="Lind A.E."/>
            <person name="van Eijk R."/>
            <person name="Schleper C."/>
            <person name="Guy L."/>
            <person name="Ettema T.J."/>
        </authorList>
    </citation>
    <scope>NUCLEOTIDE SEQUENCE</scope>
</reference>
<protein>
    <submittedName>
        <fullName evidence="1">Uncharacterized protein</fullName>
    </submittedName>
</protein>
<dbReference type="AlphaFoldDB" id="A0A0F9E660"/>
<proteinExistence type="predicted"/>